<dbReference type="GO" id="GO:0003677">
    <property type="term" value="F:DNA binding"/>
    <property type="evidence" value="ECO:0007669"/>
    <property type="project" value="InterPro"/>
</dbReference>
<sequence length="295" mass="33356">MTTRRVSPTVPTRRVASTLRMYRERKGMGVGEAAAAVDHQSSWLSRIEGMENRPHPNDVQALLMQYDVEQPIIEAVKAVARQSRKRGWWYPYHDVLPDWFGQYLGLESDASTIRAFDGLAVPGLLQTEEYARAMVQALVTRQSSAEIDRFTRLRIERQQRITDDEDPVQFRAVLDEGLLWRQVGGRQVMIEQIERLLEVGQRPNVEIQVVPSSAGAHAGMDGSFVVMDFPPLPTPFPTIDDRIAYVDLLVGAKYFDNPAEVAPYEAVWEQLRGDALSSDESDALLRRIAKRLAAH</sequence>
<protein>
    <submittedName>
        <fullName evidence="2">Transcriptional regulator</fullName>
    </submittedName>
</protein>
<gene>
    <name evidence="2" type="ORF">Athai_58570</name>
</gene>
<accession>A0A7R7DUY5</accession>
<dbReference type="InterPro" id="IPR043917">
    <property type="entry name" value="DUF5753"/>
</dbReference>
<feature type="domain" description="DUF5753" evidence="1">
    <location>
        <begin position="101"/>
        <end position="287"/>
    </location>
</feature>
<dbReference type="Proteomes" id="UP000611640">
    <property type="component" value="Chromosome"/>
</dbReference>
<dbReference type="KEGG" id="atl:Athai_58570"/>
<dbReference type="RefSeq" id="WP_203964404.1">
    <property type="nucleotide sequence ID" value="NZ_AP023355.1"/>
</dbReference>
<evidence type="ECO:0000259" key="1">
    <source>
        <dbReference type="Pfam" id="PF19054"/>
    </source>
</evidence>
<dbReference type="Pfam" id="PF19054">
    <property type="entry name" value="DUF5753"/>
    <property type="match status" value="1"/>
</dbReference>
<dbReference type="AlphaFoldDB" id="A0A7R7DUY5"/>
<evidence type="ECO:0000313" key="2">
    <source>
        <dbReference type="EMBL" id="BCJ38354.1"/>
    </source>
</evidence>
<dbReference type="InterPro" id="IPR001387">
    <property type="entry name" value="Cro/C1-type_HTH"/>
</dbReference>
<keyword evidence="3" id="KW-1185">Reference proteome</keyword>
<proteinExistence type="predicted"/>
<dbReference type="SUPFAM" id="SSF47413">
    <property type="entry name" value="lambda repressor-like DNA-binding domains"/>
    <property type="match status" value="1"/>
</dbReference>
<organism evidence="2 3">
    <name type="scientific">Actinocatenispora thailandica</name>
    <dbReference type="NCBI Taxonomy" id="227318"/>
    <lineage>
        <taxon>Bacteria</taxon>
        <taxon>Bacillati</taxon>
        <taxon>Actinomycetota</taxon>
        <taxon>Actinomycetes</taxon>
        <taxon>Micromonosporales</taxon>
        <taxon>Micromonosporaceae</taxon>
        <taxon>Actinocatenispora</taxon>
    </lineage>
</organism>
<evidence type="ECO:0000313" key="3">
    <source>
        <dbReference type="Proteomes" id="UP000611640"/>
    </source>
</evidence>
<reference evidence="2 3" key="1">
    <citation type="submission" date="2020-08" db="EMBL/GenBank/DDBJ databases">
        <title>Whole genome shotgun sequence of Actinocatenispora thailandica NBRC 105041.</title>
        <authorList>
            <person name="Komaki H."/>
            <person name="Tamura T."/>
        </authorList>
    </citation>
    <scope>NUCLEOTIDE SEQUENCE [LARGE SCALE GENOMIC DNA]</scope>
    <source>
        <strain evidence="2 3">NBRC 105041</strain>
    </source>
</reference>
<dbReference type="EMBL" id="AP023355">
    <property type="protein sequence ID" value="BCJ38354.1"/>
    <property type="molecule type" value="Genomic_DNA"/>
</dbReference>
<dbReference type="Pfam" id="PF13560">
    <property type="entry name" value="HTH_31"/>
    <property type="match status" value="1"/>
</dbReference>
<dbReference type="CDD" id="cd00093">
    <property type="entry name" value="HTH_XRE"/>
    <property type="match status" value="1"/>
</dbReference>
<name>A0A7R7DUY5_9ACTN</name>
<dbReference type="InterPro" id="IPR010982">
    <property type="entry name" value="Lambda_DNA-bd_dom_sf"/>
</dbReference>